<dbReference type="GO" id="GO:0043565">
    <property type="term" value="F:sequence-specific DNA binding"/>
    <property type="evidence" value="ECO:0007669"/>
    <property type="project" value="InterPro"/>
</dbReference>
<evidence type="ECO:0000259" key="4">
    <source>
        <dbReference type="PROSITE" id="PS50956"/>
    </source>
</evidence>
<name>A0AAT9HEH6_9ACTN</name>
<keyword evidence="2" id="KW-0238">DNA-binding</keyword>
<evidence type="ECO:0000256" key="3">
    <source>
        <dbReference type="ARBA" id="ARBA00023163"/>
    </source>
</evidence>
<organism evidence="5">
    <name type="scientific">Streptomyces haneummycinicus</name>
    <dbReference type="NCBI Taxonomy" id="3074435"/>
    <lineage>
        <taxon>Bacteria</taxon>
        <taxon>Bacillati</taxon>
        <taxon>Actinomycetota</taxon>
        <taxon>Actinomycetes</taxon>
        <taxon>Kitasatosporales</taxon>
        <taxon>Streptomycetaceae</taxon>
        <taxon>Streptomyces</taxon>
    </lineage>
</organism>
<proteinExistence type="predicted"/>
<dbReference type="GO" id="GO:0043200">
    <property type="term" value="P:response to amino acid"/>
    <property type="evidence" value="ECO:0007669"/>
    <property type="project" value="TreeGrafter"/>
</dbReference>
<evidence type="ECO:0000256" key="1">
    <source>
        <dbReference type="ARBA" id="ARBA00023015"/>
    </source>
</evidence>
<accession>A0AAT9HEH6</accession>
<protein>
    <recommendedName>
        <fullName evidence="4">HTH asnC-type domain-containing protein</fullName>
    </recommendedName>
</protein>
<dbReference type="InterPro" id="IPR054609">
    <property type="entry name" value="PF0864-like_C"/>
</dbReference>
<sequence length="120" mass="13484">MGLSEAAVRQRVQKLLDQGVMQIVAVTDPLTVGFRRQAMVEVNVEGDVESVADALTAMDECEYVVMTAGSFDLMVEIVCEDDDHLLEVINRRIRAVPGVRSTESFVYLKLKKQTYMWGTR</sequence>
<gene>
    <name evidence="5" type="ORF">SHKM778_21080</name>
</gene>
<dbReference type="InterPro" id="IPR011008">
    <property type="entry name" value="Dimeric_a/b-barrel"/>
</dbReference>
<dbReference type="PANTHER" id="PTHR30154:SF34">
    <property type="entry name" value="TRANSCRIPTIONAL REGULATOR AZLB"/>
    <property type="match status" value="1"/>
</dbReference>
<dbReference type="InterPro" id="IPR019888">
    <property type="entry name" value="Tscrpt_reg_AsnC-like"/>
</dbReference>
<dbReference type="InterPro" id="IPR000485">
    <property type="entry name" value="AsnC-type_HTH_dom"/>
</dbReference>
<keyword evidence="1" id="KW-0805">Transcription regulation</keyword>
<dbReference type="SMART" id="SM00344">
    <property type="entry name" value="HTH_ASNC"/>
    <property type="match status" value="1"/>
</dbReference>
<reference evidence="5" key="2">
    <citation type="submission" date="2024-07" db="EMBL/GenBank/DDBJ databases">
        <title>Streptomyces haneummycinica sp. nov., a new antibiotic-producing actinobacterium isolated from marine sediment.</title>
        <authorList>
            <person name="Uemura M."/>
            <person name="Hamada M."/>
            <person name="Hirano S."/>
            <person name="Kobayashi K."/>
            <person name="Ohshiro T."/>
            <person name="Kobayashi T."/>
            <person name="Terahara T."/>
        </authorList>
    </citation>
    <scope>NUCLEOTIDE SEQUENCE</scope>
    <source>
        <strain evidence="5">KM77-8</strain>
    </source>
</reference>
<feature type="domain" description="HTH asnC-type" evidence="4">
    <location>
        <begin position="1"/>
        <end position="35"/>
    </location>
</feature>
<evidence type="ECO:0000256" key="2">
    <source>
        <dbReference type="ARBA" id="ARBA00023125"/>
    </source>
</evidence>
<dbReference type="PANTHER" id="PTHR30154">
    <property type="entry name" value="LEUCINE-RESPONSIVE REGULATORY PROTEIN"/>
    <property type="match status" value="1"/>
</dbReference>
<dbReference type="SUPFAM" id="SSF54909">
    <property type="entry name" value="Dimeric alpha+beta barrel"/>
    <property type="match status" value="1"/>
</dbReference>
<reference evidence="5" key="1">
    <citation type="submission" date="2024-06" db="EMBL/GenBank/DDBJ databases">
        <authorList>
            <consortium name="consrtm"/>
            <person name="Uemura M."/>
            <person name="Terahara T."/>
        </authorList>
    </citation>
    <scope>NUCLEOTIDE SEQUENCE</scope>
    <source>
        <strain evidence="5">KM77-8</strain>
    </source>
</reference>
<dbReference type="PROSITE" id="PS50956">
    <property type="entry name" value="HTH_ASNC_2"/>
    <property type="match status" value="1"/>
</dbReference>
<evidence type="ECO:0000313" key="5">
    <source>
        <dbReference type="EMBL" id="BFO15720.1"/>
    </source>
</evidence>
<dbReference type="EMBL" id="AP035768">
    <property type="protein sequence ID" value="BFO15720.1"/>
    <property type="molecule type" value="Genomic_DNA"/>
</dbReference>
<keyword evidence="3" id="KW-0804">Transcription</keyword>
<dbReference type="AlphaFoldDB" id="A0AAT9HEH6"/>
<dbReference type="Pfam" id="PF22482">
    <property type="entry name" value="AsnC_trans_reg_3"/>
    <property type="match status" value="1"/>
</dbReference>
<dbReference type="GO" id="GO:0005829">
    <property type="term" value="C:cytosol"/>
    <property type="evidence" value="ECO:0007669"/>
    <property type="project" value="TreeGrafter"/>
</dbReference>
<dbReference type="Gene3D" id="3.30.70.920">
    <property type="match status" value="1"/>
</dbReference>